<sequence>MAKAPRPTGLVVPTKGAPARSRKGSAPARARSRPPTPPIKCNARRSGSPSRATRPRRYRTPACASPKAYEKKSSNPMENNNMMPNSAKGSIDSGLRSSDNRATAWGRAIEPLPAPPAIPRDEPDDRADAEAGKGQDDDPRRTEDDESVGETLIVEP</sequence>
<feature type="compositionally biased region" description="Basic and acidic residues" evidence="1">
    <location>
        <begin position="119"/>
        <end position="143"/>
    </location>
</feature>
<gene>
    <name evidence="2" type="ORF">SPHA_52077</name>
</gene>
<keyword evidence="3" id="KW-1185">Reference proteome</keyword>
<dbReference type="EMBL" id="CAHIKZ030003209">
    <property type="protein sequence ID" value="CAE1297590.1"/>
    <property type="molecule type" value="Genomic_DNA"/>
</dbReference>
<evidence type="ECO:0000313" key="3">
    <source>
        <dbReference type="Proteomes" id="UP000597762"/>
    </source>
</evidence>
<feature type="region of interest" description="Disordered" evidence="1">
    <location>
        <begin position="1"/>
        <end position="156"/>
    </location>
</feature>
<evidence type="ECO:0000313" key="2">
    <source>
        <dbReference type="EMBL" id="CAE1297590.1"/>
    </source>
</evidence>
<protein>
    <submittedName>
        <fullName evidence="2">Uncharacterized protein</fullName>
    </submittedName>
</protein>
<organism evidence="2 3">
    <name type="scientific">Acanthosepion pharaonis</name>
    <name type="common">Pharaoh cuttlefish</name>
    <name type="synonym">Sepia pharaonis</name>
    <dbReference type="NCBI Taxonomy" id="158019"/>
    <lineage>
        <taxon>Eukaryota</taxon>
        <taxon>Metazoa</taxon>
        <taxon>Spiralia</taxon>
        <taxon>Lophotrochozoa</taxon>
        <taxon>Mollusca</taxon>
        <taxon>Cephalopoda</taxon>
        <taxon>Coleoidea</taxon>
        <taxon>Decapodiformes</taxon>
        <taxon>Sepiida</taxon>
        <taxon>Sepiina</taxon>
        <taxon>Sepiidae</taxon>
        <taxon>Acanthosepion</taxon>
    </lineage>
</organism>
<proteinExistence type="predicted"/>
<evidence type="ECO:0000256" key="1">
    <source>
        <dbReference type="SAM" id="MobiDB-lite"/>
    </source>
</evidence>
<comment type="caution">
    <text evidence="2">The sequence shown here is derived from an EMBL/GenBank/DDBJ whole genome shotgun (WGS) entry which is preliminary data.</text>
</comment>
<reference evidence="2" key="1">
    <citation type="submission" date="2021-01" db="EMBL/GenBank/DDBJ databases">
        <authorList>
            <person name="Li R."/>
            <person name="Bekaert M."/>
        </authorList>
    </citation>
    <scope>NUCLEOTIDE SEQUENCE</scope>
    <source>
        <strain evidence="2">Farmed</strain>
    </source>
</reference>
<name>A0A812DBE4_ACAPH</name>
<feature type="compositionally biased region" description="Low complexity" evidence="1">
    <location>
        <begin position="74"/>
        <end position="86"/>
    </location>
</feature>
<dbReference type="Proteomes" id="UP000597762">
    <property type="component" value="Unassembled WGS sequence"/>
</dbReference>
<accession>A0A812DBE4</accession>
<dbReference type="AlphaFoldDB" id="A0A812DBE4"/>